<dbReference type="STRING" id="52.CMC5_073690"/>
<dbReference type="EMBL" id="CP012159">
    <property type="protein sequence ID" value="AKT43141.1"/>
    <property type="molecule type" value="Genomic_DNA"/>
</dbReference>
<dbReference type="Pfam" id="PF01048">
    <property type="entry name" value="PNP_UDP_1"/>
    <property type="match status" value="1"/>
</dbReference>
<evidence type="ECO:0000256" key="5">
    <source>
        <dbReference type="PIRNR" id="PIRNR000477"/>
    </source>
</evidence>
<dbReference type="Proteomes" id="UP000067626">
    <property type="component" value="Chromosome"/>
</dbReference>
<feature type="binding site" evidence="6">
    <location>
        <position position="251"/>
    </location>
    <ligand>
        <name>a purine D-ribonucleoside</name>
        <dbReference type="ChEBI" id="CHEBI:142355"/>
    </ligand>
</feature>
<evidence type="ECO:0000256" key="3">
    <source>
        <dbReference type="ARBA" id="ARBA00022676"/>
    </source>
</evidence>
<feature type="binding site" evidence="6">
    <location>
        <begin position="97"/>
        <end position="99"/>
    </location>
    <ligand>
        <name>phosphate</name>
        <dbReference type="ChEBI" id="CHEBI:43474"/>
    </ligand>
</feature>
<dbReference type="NCBIfam" id="TIGR01697">
    <property type="entry name" value="PNPH-PUNA-XAPA"/>
    <property type="match status" value="1"/>
</dbReference>
<feature type="binding site" evidence="6">
    <location>
        <position position="46"/>
    </location>
    <ligand>
        <name>phosphate</name>
        <dbReference type="ChEBI" id="CHEBI:43474"/>
    </ligand>
</feature>
<keyword evidence="4 5" id="KW-0808">Transferase</keyword>
<dbReference type="RefSeq" id="WP_082363113.1">
    <property type="nucleotide sequence ID" value="NZ_CP012159.1"/>
</dbReference>
<feature type="binding site" evidence="6">
    <location>
        <position position="77"/>
    </location>
    <ligand>
        <name>phosphate</name>
        <dbReference type="ChEBI" id="CHEBI:43474"/>
    </ligand>
</feature>
<feature type="binding site" evidence="6">
    <location>
        <position position="129"/>
    </location>
    <ligand>
        <name>phosphate</name>
        <dbReference type="ChEBI" id="CHEBI:43474"/>
    </ligand>
</feature>
<dbReference type="CDD" id="cd09009">
    <property type="entry name" value="PNP-EcPNPII_like"/>
    <property type="match status" value="1"/>
</dbReference>
<dbReference type="KEGG" id="ccro:CMC5_073690"/>
<proteinExistence type="inferred from homology"/>
<organism evidence="8 9">
    <name type="scientific">Chondromyces crocatus</name>
    <dbReference type="NCBI Taxonomy" id="52"/>
    <lineage>
        <taxon>Bacteria</taxon>
        <taxon>Pseudomonadati</taxon>
        <taxon>Myxococcota</taxon>
        <taxon>Polyangia</taxon>
        <taxon>Polyangiales</taxon>
        <taxon>Polyangiaceae</taxon>
        <taxon>Chondromyces</taxon>
    </lineage>
</organism>
<keyword evidence="3 5" id="KW-0328">Glycosyltransferase</keyword>
<dbReference type="GO" id="GO:0004731">
    <property type="term" value="F:purine-nucleoside phosphorylase activity"/>
    <property type="evidence" value="ECO:0007669"/>
    <property type="project" value="UniProtKB-EC"/>
</dbReference>
<protein>
    <recommendedName>
        <fullName evidence="5">Purine nucleoside phosphorylase</fullName>
        <ecNumber evidence="5">2.4.2.1</ecNumber>
    </recommendedName>
    <alternativeName>
        <fullName evidence="5">Inosine-guanosine phosphorylase</fullName>
    </alternativeName>
</protein>
<dbReference type="InterPro" id="IPR011268">
    <property type="entry name" value="Purine_phosphorylase"/>
</dbReference>
<dbReference type="GO" id="GO:0009116">
    <property type="term" value="P:nucleoside metabolic process"/>
    <property type="evidence" value="ECO:0007669"/>
    <property type="project" value="InterPro"/>
</dbReference>
<dbReference type="GO" id="GO:0005737">
    <property type="term" value="C:cytoplasm"/>
    <property type="evidence" value="ECO:0007669"/>
    <property type="project" value="TreeGrafter"/>
</dbReference>
<evidence type="ECO:0000256" key="4">
    <source>
        <dbReference type="ARBA" id="ARBA00022679"/>
    </source>
</evidence>
<dbReference type="InterPro" id="IPR035994">
    <property type="entry name" value="Nucleoside_phosphorylase_sf"/>
</dbReference>
<evidence type="ECO:0000313" key="9">
    <source>
        <dbReference type="Proteomes" id="UP000067626"/>
    </source>
</evidence>
<comment type="similarity">
    <text evidence="2 5">Belongs to the PNP/MTAP phosphorylase family.</text>
</comment>
<evidence type="ECO:0000256" key="2">
    <source>
        <dbReference type="ARBA" id="ARBA00006751"/>
    </source>
</evidence>
<dbReference type="InterPro" id="IPR011270">
    <property type="entry name" value="Pur_Nuc_Pase_Ino/Guo-sp"/>
</dbReference>
<evidence type="ECO:0000256" key="6">
    <source>
        <dbReference type="PIRSR" id="PIRSR000477-2"/>
    </source>
</evidence>
<sequence length="299" mass="31186">MSVLPLLEEAARAVRAQIQGSAASSPRSAGGPEDAATPRVGVVLGSGLGAWGDTLEGLIKVPYENIPNMPRPAVLGHAGNLCFGRVDGVPVACLQGRVHLYEGHATDKAVFGVRLLAKLGCRAVLLTNAAGGINAAFSPGDLMLITDHLNLMGVNPLVGPNDPALGTRFPDMTYAHDPRLLELARAASAEAQVALQQGVYAALLGPTYETPAEIRMLRVLGADAVGMSTVPEIIALRHMGVPAAAISCVTNLAAGLTPAELNHAEVEETARQSRARFVKLLSTWVRQVGAASMDWSVKT</sequence>
<dbReference type="PANTHER" id="PTHR11904">
    <property type="entry name" value="METHYLTHIOADENOSINE/PURINE NUCLEOSIDE PHOSPHORYLASE"/>
    <property type="match status" value="1"/>
</dbReference>
<dbReference type="PIRSF" id="PIRSF000477">
    <property type="entry name" value="PurNPase"/>
    <property type="match status" value="1"/>
</dbReference>
<dbReference type="NCBIfam" id="NF006054">
    <property type="entry name" value="PRK08202.1"/>
    <property type="match status" value="1"/>
</dbReference>
<dbReference type="InterPro" id="IPR000845">
    <property type="entry name" value="Nucleoside_phosphorylase_d"/>
</dbReference>
<feature type="binding site" evidence="6">
    <location>
        <position position="209"/>
    </location>
    <ligand>
        <name>a purine D-ribonucleoside</name>
        <dbReference type="ChEBI" id="CHEBI:142355"/>
    </ligand>
</feature>
<dbReference type="OrthoDB" id="1523230at2"/>
<dbReference type="NCBIfam" id="TIGR01700">
    <property type="entry name" value="PNPH"/>
    <property type="match status" value="1"/>
</dbReference>
<comment type="function">
    <text evidence="5">The purine nucleoside phosphorylases catalyze the phosphorolytic breakdown of the N-glycosidic bond in the beta-(deoxy)ribonucleoside molecules, with the formation of the corresponding free purine bases and pentose-1-phosphate.</text>
</comment>
<dbReference type="PATRIC" id="fig|52.7.peg.8098"/>
<reference evidence="8 9" key="1">
    <citation type="submission" date="2015-07" db="EMBL/GenBank/DDBJ databases">
        <title>Genome analysis of myxobacterium Chondromyces crocatus Cm c5 reveals a high potential for natural compound synthesis and the genetic basis for the loss of fruiting body formation.</title>
        <authorList>
            <person name="Zaburannyi N."/>
            <person name="Bunk B."/>
            <person name="Maier J."/>
            <person name="Overmann J."/>
            <person name="Mueller R."/>
        </authorList>
    </citation>
    <scope>NUCLEOTIDE SEQUENCE [LARGE SCALE GENOMIC DNA]</scope>
    <source>
        <strain evidence="8 9">Cm c5</strain>
    </source>
</reference>
<feature type="domain" description="Nucleoside phosphorylase" evidence="7">
    <location>
        <begin position="40"/>
        <end position="284"/>
    </location>
</feature>
<dbReference type="UniPathway" id="UPA00606"/>
<evidence type="ECO:0000313" key="8">
    <source>
        <dbReference type="EMBL" id="AKT43141.1"/>
    </source>
</evidence>
<keyword evidence="9" id="KW-1185">Reference proteome</keyword>
<feature type="binding site" evidence="6">
    <location>
        <position position="228"/>
    </location>
    <ligand>
        <name>phosphate</name>
        <dbReference type="ChEBI" id="CHEBI:43474"/>
    </ligand>
</feature>
<dbReference type="PANTHER" id="PTHR11904:SF9">
    <property type="entry name" value="PURINE NUCLEOSIDE PHOSPHORYLASE-RELATED"/>
    <property type="match status" value="1"/>
</dbReference>
<dbReference type="Gene3D" id="3.40.50.1580">
    <property type="entry name" value="Nucleoside phosphorylase domain"/>
    <property type="match status" value="1"/>
</dbReference>
<dbReference type="EC" id="2.4.2.1" evidence="5"/>
<gene>
    <name evidence="8" type="primary">deoD</name>
    <name evidence="8" type="ORF">CMC5_073690</name>
</gene>
<name>A0A0K1EQM8_CHOCO</name>
<accession>A0A0K1EQM8</accession>
<comment type="pathway">
    <text evidence="1 5">Purine metabolism; purine nucleoside salvage.</text>
</comment>
<evidence type="ECO:0000256" key="1">
    <source>
        <dbReference type="ARBA" id="ARBA00005058"/>
    </source>
</evidence>
<dbReference type="AlphaFoldDB" id="A0A0K1EQM8"/>
<evidence type="ECO:0000259" key="7">
    <source>
        <dbReference type="Pfam" id="PF01048"/>
    </source>
</evidence>
<dbReference type="SUPFAM" id="SSF53167">
    <property type="entry name" value="Purine and uridine phosphorylases"/>
    <property type="match status" value="1"/>
</dbReference>